<evidence type="ECO:0000256" key="6">
    <source>
        <dbReference type="ARBA" id="ARBA00022989"/>
    </source>
</evidence>
<evidence type="ECO:0000256" key="4">
    <source>
        <dbReference type="ARBA" id="ARBA00022597"/>
    </source>
</evidence>
<feature type="transmembrane region" description="Helical" evidence="9">
    <location>
        <begin position="335"/>
        <end position="356"/>
    </location>
</feature>
<dbReference type="InterPro" id="IPR020846">
    <property type="entry name" value="MFS_dom"/>
</dbReference>
<evidence type="ECO:0000259" key="10">
    <source>
        <dbReference type="PROSITE" id="PS50850"/>
    </source>
</evidence>
<dbReference type="GO" id="GO:0005886">
    <property type="term" value="C:plasma membrane"/>
    <property type="evidence" value="ECO:0007669"/>
    <property type="project" value="UniProtKB-SubCell"/>
</dbReference>
<dbReference type="PROSITE" id="PS00216">
    <property type="entry name" value="SUGAR_TRANSPORT_1"/>
    <property type="match status" value="1"/>
</dbReference>
<evidence type="ECO:0000313" key="11">
    <source>
        <dbReference type="EMBL" id="KAK8748631.1"/>
    </source>
</evidence>
<evidence type="ECO:0000256" key="5">
    <source>
        <dbReference type="ARBA" id="ARBA00022692"/>
    </source>
</evidence>
<comment type="caution">
    <text evidence="11">The sequence shown here is derived from an EMBL/GenBank/DDBJ whole genome shotgun (WGS) entry which is preliminary data.</text>
</comment>
<comment type="similarity">
    <text evidence="8">Belongs to the major facilitator superfamily. Sugar transporter (TC 2.A.1.1) family. Trehalose transporter subfamily.</text>
</comment>
<keyword evidence="4" id="KW-0762">Sugar transport</keyword>
<feature type="transmembrane region" description="Helical" evidence="9">
    <location>
        <begin position="268"/>
        <end position="297"/>
    </location>
</feature>
<protein>
    <recommendedName>
        <fullName evidence="10">Major facilitator superfamily (MFS) profile domain-containing protein</fullName>
    </recommendedName>
</protein>
<evidence type="ECO:0000256" key="1">
    <source>
        <dbReference type="ARBA" id="ARBA00004651"/>
    </source>
</evidence>
<dbReference type="InterPro" id="IPR050549">
    <property type="entry name" value="MFS_Trehalose_Transporter"/>
</dbReference>
<evidence type="ECO:0000256" key="2">
    <source>
        <dbReference type="ARBA" id="ARBA00022448"/>
    </source>
</evidence>
<feature type="transmembrane region" description="Helical" evidence="9">
    <location>
        <begin position="410"/>
        <end position="430"/>
    </location>
</feature>
<dbReference type="FunFam" id="1.20.1250.20:FF:000218">
    <property type="entry name" value="facilitated trehalose transporter Tret1"/>
    <property type="match status" value="1"/>
</dbReference>
<dbReference type="PANTHER" id="PTHR48021">
    <property type="match status" value="1"/>
</dbReference>
<feature type="transmembrane region" description="Helical" evidence="9">
    <location>
        <begin position="75"/>
        <end position="96"/>
    </location>
</feature>
<dbReference type="InterPro" id="IPR005829">
    <property type="entry name" value="Sugar_transporter_CS"/>
</dbReference>
<evidence type="ECO:0000313" key="12">
    <source>
        <dbReference type="Proteomes" id="UP001445076"/>
    </source>
</evidence>
<dbReference type="PANTHER" id="PTHR48021:SF96">
    <property type="entry name" value="FACILITATED TREHALOSE TRANSPORTER TRET1-1-RELATED"/>
    <property type="match status" value="1"/>
</dbReference>
<gene>
    <name evidence="11" type="ORF">OTU49_015901</name>
</gene>
<dbReference type="InterPro" id="IPR003663">
    <property type="entry name" value="Sugar/inositol_transpt"/>
</dbReference>
<reference evidence="11 12" key="1">
    <citation type="journal article" date="2024" name="BMC Genomics">
        <title>Genome assembly of redclaw crayfish (Cherax quadricarinatus) provides insights into its immune adaptation and hypoxia tolerance.</title>
        <authorList>
            <person name="Liu Z."/>
            <person name="Zheng J."/>
            <person name="Li H."/>
            <person name="Fang K."/>
            <person name="Wang S."/>
            <person name="He J."/>
            <person name="Zhou D."/>
            <person name="Weng S."/>
            <person name="Chi M."/>
            <person name="Gu Z."/>
            <person name="He J."/>
            <person name="Li F."/>
            <person name="Wang M."/>
        </authorList>
    </citation>
    <scope>NUCLEOTIDE SEQUENCE [LARGE SCALE GENOMIC DNA]</scope>
    <source>
        <strain evidence="11">ZL_2023a</strain>
    </source>
</reference>
<feature type="transmembrane region" description="Helical" evidence="9">
    <location>
        <begin position="30"/>
        <end position="55"/>
    </location>
</feature>
<dbReference type="InterPro" id="IPR036259">
    <property type="entry name" value="MFS_trans_sf"/>
</dbReference>
<evidence type="ECO:0000256" key="7">
    <source>
        <dbReference type="ARBA" id="ARBA00023136"/>
    </source>
</evidence>
<feature type="transmembrane region" description="Helical" evidence="9">
    <location>
        <begin position="309"/>
        <end position="328"/>
    </location>
</feature>
<dbReference type="EMBL" id="JARKIK010000011">
    <property type="protein sequence ID" value="KAK8748631.1"/>
    <property type="molecule type" value="Genomic_DNA"/>
</dbReference>
<dbReference type="AlphaFoldDB" id="A0AAW0XVQ5"/>
<dbReference type="GO" id="GO:0022857">
    <property type="term" value="F:transmembrane transporter activity"/>
    <property type="evidence" value="ECO:0007669"/>
    <property type="project" value="InterPro"/>
</dbReference>
<dbReference type="Proteomes" id="UP001445076">
    <property type="component" value="Unassembled WGS sequence"/>
</dbReference>
<keyword evidence="2" id="KW-0813">Transport</keyword>
<organism evidence="11 12">
    <name type="scientific">Cherax quadricarinatus</name>
    <name type="common">Australian red claw crayfish</name>
    <dbReference type="NCBI Taxonomy" id="27406"/>
    <lineage>
        <taxon>Eukaryota</taxon>
        <taxon>Metazoa</taxon>
        <taxon>Ecdysozoa</taxon>
        <taxon>Arthropoda</taxon>
        <taxon>Crustacea</taxon>
        <taxon>Multicrustacea</taxon>
        <taxon>Malacostraca</taxon>
        <taxon>Eumalacostraca</taxon>
        <taxon>Eucarida</taxon>
        <taxon>Decapoda</taxon>
        <taxon>Pleocyemata</taxon>
        <taxon>Astacidea</taxon>
        <taxon>Parastacoidea</taxon>
        <taxon>Parastacidae</taxon>
        <taxon>Cherax</taxon>
    </lineage>
</organism>
<name>A0AAW0XVQ5_CHEQU</name>
<evidence type="ECO:0000256" key="9">
    <source>
        <dbReference type="SAM" id="Phobius"/>
    </source>
</evidence>
<evidence type="ECO:0000256" key="3">
    <source>
        <dbReference type="ARBA" id="ARBA00022475"/>
    </source>
</evidence>
<feature type="transmembrane region" description="Helical" evidence="9">
    <location>
        <begin position="103"/>
        <end position="123"/>
    </location>
</feature>
<dbReference type="Pfam" id="PF00083">
    <property type="entry name" value="Sugar_tr"/>
    <property type="match status" value="1"/>
</dbReference>
<dbReference type="PRINTS" id="PR00171">
    <property type="entry name" value="SUGRTRNSPORT"/>
</dbReference>
<sequence>MQDPVDKLKEPEELMDSQSQARSGLFQSHVIYQVMGVGAVGVGSLVSLLAMGYTSPALPSMRNDPHFSITHEQESWVGAVMPACAFVGSIAAGPLVDRLGRRAVLLHLTWPLVLSWAMIAWAGGVGLVLAGRMLSGVCVGVQTTARVVYMPEIIQLDLRGPLSVIPALSANLGLLVSFSGGQYLSWRGLAWLAAALCLPVLPLLYPLPETPYYLTRTGNREASLSALRQLRHTAQLAVKEQEEISKKCIASEKSSHVSMWEIIQSPNLWPLSVAAALMLAQQTTGYTAVVAFASSILDSEQSGRDSSSSSMLLGIVNFLCTFLSLYYMSKCRRRYLLLVSAAIIVCSLLTLSLFFWAQSTGGYISAIAKNMSFVPVIALLAYIVGSSLGWRIIPWVFVVEGMPSRVRGKASAVVVAINWASAFLITKTFSWSISSLGAHNTFLGYAVMTGISTILIHHSMPETLHQSAAQMDQLYQEAAKSKQQ</sequence>
<feature type="transmembrane region" description="Helical" evidence="9">
    <location>
        <begin position="189"/>
        <end position="207"/>
    </location>
</feature>
<feature type="domain" description="Major facilitator superfamily (MFS) profile" evidence="10">
    <location>
        <begin position="36"/>
        <end position="464"/>
    </location>
</feature>
<dbReference type="Gene3D" id="1.20.1250.20">
    <property type="entry name" value="MFS general substrate transporter like domains"/>
    <property type="match status" value="1"/>
</dbReference>
<keyword evidence="7 9" id="KW-0472">Membrane</keyword>
<dbReference type="PROSITE" id="PS50850">
    <property type="entry name" value="MFS"/>
    <property type="match status" value="1"/>
</dbReference>
<evidence type="ECO:0000256" key="8">
    <source>
        <dbReference type="ARBA" id="ARBA00024348"/>
    </source>
</evidence>
<dbReference type="PROSITE" id="PS00217">
    <property type="entry name" value="SUGAR_TRANSPORT_2"/>
    <property type="match status" value="1"/>
</dbReference>
<proteinExistence type="inferred from homology"/>
<keyword evidence="12" id="KW-1185">Reference proteome</keyword>
<feature type="transmembrane region" description="Helical" evidence="9">
    <location>
        <begin position="376"/>
        <end position="398"/>
    </location>
</feature>
<accession>A0AAW0XVQ5</accession>
<keyword evidence="6 9" id="KW-1133">Transmembrane helix</keyword>
<keyword evidence="3" id="KW-1003">Cell membrane</keyword>
<comment type="subcellular location">
    <subcellularLocation>
        <location evidence="1">Cell membrane</location>
        <topology evidence="1">Multi-pass membrane protein</topology>
    </subcellularLocation>
</comment>
<dbReference type="InterPro" id="IPR005828">
    <property type="entry name" value="MFS_sugar_transport-like"/>
</dbReference>
<dbReference type="SUPFAM" id="SSF103473">
    <property type="entry name" value="MFS general substrate transporter"/>
    <property type="match status" value="1"/>
</dbReference>
<keyword evidence="5 9" id="KW-0812">Transmembrane</keyword>